<keyword evidence="1" id="KW-0489">Methyltransferase</keyword>
<feature type="region of interest" description="Disordered" evidence="3">
    <location>
        <begin position="197"/>
        <end position="221"/>
    </location>
</feature>
<evidence type="ECO:0000313" key="6">
    <source>
        <dbReference type="Proteomes" id="UP001208534"/>
    </source>
</evidence>
<feature type="region of interest" description="Disordered" evidence="3">
    <location>
        <begin position="240"/>
        <end position="288"/>
    </location>
</feature>
<accession>A0AAW5R7E2</accession>
<reference evidence="5" key="1">
    <citation type="submission" date="2021-06" db="EMBL/GenBank/DDBJ databases">
        <title>Propagation of a rapidly emergent carbapenem-resistant Acinetobacter baumannii lineage by various extra-hospital transmission networks.</title>
        <authorList>
            <person name="Calix J."/>
        </authorList>
    </citation>
    <scope>NUCLEOTIDE SEQUENCE</scope>
    <source>
        <strain evidence="5">WU_MDCI_Aw63</strain>
    </source>
</reference>
<dbReference type="CDD" id="cd02440">
    <property type="entry name" value="AdoMet_MTases"/>
    <property type="match status" value="1"/>
</dbReference>
<organism evidence="5 6">
    <name type="scientific">Acinetobacter junii</name>
    <dbReference type="NCBI Taxonomy" id="40215"/>
    <lineage>
        <taxon>Bacteria</taxon>
        <taxon>Pseudomonadati</taxon>
        <taxon>Pseudomonadota</taxon>
        <taxon>Gammaproteobacteria</taxon>
        <taxon>Moraxellales</taxon>
        <taxon>Moraxellaceae</taxon>
        <taxon>Acinetobacter</taxon>
    </lineage>
</organism>
<dbReference type="SUPFAM" id="SSF52540">
    <property type="entry name" value="P-loop containing nucleoside triphosphate hydrolases"/>
    <property type="match status" value="1"/>
</dbReference>
<keyword evidence="5" id="KW-0067">ATP-binding</keyword>
<keyword evidence="2" id="KW-0808">Transferase</keyword>
<dbReference type="PROSITE" id="PS00092">
    <property type="entry name" value="N6_MTASE"/>
    <property type="match status" value="1"/>
</dbReference>
<dbReference type="Pfam" id="PF04851">
    <property type="entry name" value="ResIII"/>
    <property type="match status" value="1"/>
</dbReference>
<sequence length="1236" mass="137558">MSIFENNFALKPSNVLSSLDQLIQTLQSIDEITVYFKRIISGEIEIDLGEAKKILSFAETDKDNQYLGQVADYVLNDSVQKLDSNLQAYIVKQTANEPIAKLNQAIAYYACEQELIEYITKKGKSLLVISLAGVPVKTAKEYDPYAFIYNQHTLIRAKHILELPDSLLTDDQQLIKEVFSNATDTDSDLAQLSELRRGSGRSAIPQSESNGAGATPSTTGTASIEQGLYRNSGIGISENNDASLLGAGNRGNEPSNGGSPTSLAGDDSSGSRAIFNSGSPTRDKRNKSIIQSAKSVRVELEGKAKLQAEAEGTPTEWGDPENISEALPYLLPEQCDDIVKAEKRLIIDNANGMLFTNGTGTGKTFTGLGTVKRFLNSGAQNILIITLSDKIARDFVKSGKPLNIDIHQLSSIQDNGSNSNVVVTTYANFGQNKSLGKKDWDLIIVDEAHTLMQSADGEVTTALDNLRALSGHHAGFYTWAKMRFSERDPYALPEEERTDEMIKDWNAFIHDYKVEWEKNWTEQSGKRAKVVFLSATPFSYIKTVDWAEGYLFNFTSPESQFSNNSSGGYNSGGARERFYMSNFGYRMRYNKLTRPDGGVDQGVFERQFAESLKSTGALAGRELELKFDYDRKFVLIKSNIGQKIDEGLDYLWDAKDANGNSRFSDLSSLVNKRFDYLSRRRLLEAIKAEEGIPFFKKNLALGRKVIIFHDYNDGGGFRPFAFTDDQFKSIDGKYNEDAAAQYQEFAQERSDLVRLNCNYNSPLVTLRRAFPNALLFNGRVSKKDRQKNVDLFNQDNSGFDILIVQSDAGSTGISLHDTTGTHQRVNINIGQPIKPAKLRQTEGRIYRVGQASNAIQRYFTTGTNWERTAFAETIAGRAETVDNLAKGEDALVSIKQALIEAYEEAEYHEPSLMDGVGGKAYDEENARIARLSPFDKAMTYYYAKGKRTESRNNREGKEWYATPEPLGLKMLEWAGVHKGDDVLEPSAGDGAIGRFAPNDVNLTMIEPTESLASRAKMANTGANVIVSGFEVHGTNNKYHAIVMNPPFGNAGSLAIKHVQKAFQHLYDGGRIVALIPRGAMDEKLSSWIANEKEAYQVGEITLPLSTFRNAGTGVNTRIVIIERHASPEDAPTYPKNMNFSHAESPEQLFELIRDAQIKPRKLRIDEQLEHYGLYMRTERSNYVFNGDGLNVDYIKKILTSYWFAEVNQFGEVVMAYNKSAEIIKKIKEVEATLQAA</sequence>
<dbReference type="InterPro" id="IPR006935">
    <property type="entry name" value="Helicase/UvrB_N"/>
</dbReference>
<feature type="compositionally biased region" description="Polar residues" evidence="3">
    <location>
        <begin position="252"/>
        <end position="280"/>
    </location>
</feature>
<dbReference type="InterPro" id="IPR014001">
    <property type="entry name" value="Helicase_ATP-bd"/>
</dbReference>
<dbReference type="SUPFAM" id="SSF53335">
    <property type="entry name" value="S-adenosyl-L-methionine-dependent methyltransferases"/>
    <property type="match status" value="1"/>
</dbReference>
<dbReference type="GO" id="GO:0032259">
    <property type="term" value="P:methylation"/>
    <property type="evidence" value="ECO:0007669"/>
    <property type="project" value="UniProtKB-KW"/>
</dbReference>
<dbReference type="GO" id="GO:0004386">
    <property type="term" value="F:helicase activity"/>
    <property type="evidence" value="ECO:0007669"/>
    <property type="project" value="UniProtKB-KW"/>
</dbReference>
<name>A0AAW5R7E2_ACIJU</name>
<keyword evidence="5" id="KW-0547">Nucleotide-binding</keyword>
<dbReference type="InterPro" id="IPR002052">
    <property type="entry name" value="DNA_methylase_N6_adenine_CS"/>
</dbReference>
<dbReference type="Proteomes" id="UP001208534">
    <property type="component" value="Unassembled WGS sequence"/>
</dbReference>
<feature type="compositionally biased region" description="Low complexity" evidence="3">
    <location>
        <begin position="209"/>
        <end position="221"/>
    </location>
</feature>
<dbReference type="PRINTS" id="PR00507">
    <property type="entry name" value="N12N6MTFRASE"/>
</dbReference>
<dbReference type="InterPro" id="IPR027417">
    <property type="entry name" value="P-loop_NTPase"/>
</dbReference>
<proteinExistence type="predicted"/>
<gene>
    <name evidence="5" type="ORF">KTH64_02105</name>
</gene>
<dbReference type="Gene3D" id="3.40.50.300">
    <property type="entry name" value="P-loop containing nucleotide triphosphate hydrolases"/>
    <property type="match status" value="2"/>
</dbReference>
<dbReference type="SMART" id="SM00487">
    <property type="entry name" value="DEXDc"/>
    <property type="match status" value="1"/>
</dbReference>
<dbReference type="PANTHER" id="PTHR10799">
    <property type="entry name" value="SNF2/RAD54 HELICASE FAMILY"/>
    <property type="match status" value="1"/>
</dbReference>
<feature type="domain" description="Helicase ATP-binding" evidence="4">
    <location>
        <begin position="344"/>
        <end position="555"/>
    </location>
</feature>
<comment type="caution">
    <text evidence="5">The sequence shown here is derived from an EMBL/GenBank/DDBJ whole genome shotgun (WGS) entry which is preliminary data.</text>
</comment>
<dbReference type="EMBL" id="JAHPRE010000006">
    <property type="protein sequence ID" value="MCU4395784.1"/>
    <property type="molecule type" value="Genomic_DNA"/>
</dbReference>
<evidence type="ECO:0000256" key="3">
    <source>
        <dbReference type="SAM" id="MobiDB-lite"/>
    </source>
</evidence>
<dbReference type="GO" id="GO:0016787">
    <property type="term" value="F:hydrolase activity"/>
    <property type="evidence" value="ECO:0007669"/>
    <property type="project" value="InterPro"/>
</dbReference>
<dbReference type="GO" id="GO:0003677">
    <property type="term" value="F:DNA binding"/>
    <property type="evidence" value="ECO:0007669"/>
    <property type="project" value="InterPro"/>
</dbReference>
<protein>
    <submittedName>
        <fullName evidence="5">DEAD/DEAH box helicase family protein</fullName>
    </submittedName>
</protein>
<keyword evidence="5" id="KW-0347">Helicase</keyword>
<evidence type="ECO:0000313" key="5">
    <source>
        <dbReference type="EMBL" id="MCU4395784.1"/>
    </source>
</evidence>
<dbReference type="Gene3D" id="3.40.50.150">
    <property type="entry name" value="Vaccinia Virus protein VP39"/>
    <property type="match status" value="1"/>
</dbReference>
<dbReference type="PROSITE" id="PS51192">
    <property type="entry name" value="HELICASE_ATP_BIND_1"/>
    <property type="match status" value="1"/>
</dbReference>
<dbReference type="AlphaFoldDB" id="A0AAW5R7E2"/>
<dbReference type="RefSeq" id="WP_262578344.1">
    <property type="nucleotide sequence ID" value="NZ_JAHPRE010000006.1"/>
</dbReference>
<evidence type="ECO:0000259" key="4">
    <source>
        <dbReference type="PROSITE" id="PS51192"/>
    </source>
</evidence>
<keyword evidence="5" id="KW-0378">Hydrolase</keyword>
<dbReference type="GO" id="GO:0008168">
    <property type="term" value="F:methyltransferase activity"/>
    <property type="evidence" value="ECO:0007669"/>
    <property type="project" value="UniProtKB-KW"/>
</dbReference>
<dbReference type="InterPro" id="IPR029063">
    <property type="entry name" value="SAM-dependent_MTases_sf"/>
</dbReference>
<dbReference type="GO" id="GO:0005524">
    <property type="term" value="F:ATP binding"/>
    <property type="evidence" value="ECO:0007669"/>
    <property type="project" value="InterPro"/>
</dbReference>
<evidence type="ECO:0000256" key="1">
    <source>
        <dbReference type="ARBA" id="ARBA00022603"/>
    </source>
</evidence>
<evidence type="ECO:0000256" key="2">
    <source>
        <dbReference type="ARBA" id="ARBA00022679"/>
    </source>
</evidence>